<accession>W7FBD6</accession>
<reference evidence="4" key="1">
    <citation type="submission" date="2007-11" db="EMBL/GenBank/DDBJ databases">
        <authorList>
            <consortium name="The Broad Institute Genome Sequencing Platform"/>
            <person name="Volkman S.K."/>
            <person name="Daily J.P."/>
            <person name="Sarr O."/>
            <person name="Ndiaye D."/>
            <person name="Ndir O."/>
            <person name="Mboup S."/>
            <person name="Lukens A."/>
            <person name="Stange-Thomann N."/>
            <person name="Mauceli E."/>
            <person name="Gnerre S."/>
            <person name="Jaffe D."/>
            <person name="Zainoun J."/>
            <person name="Wiegand R.C."/>
            <person name="Birren B."/>
            <person name="Galagan J."/>
            <person name="Lander E."/>
            <person name="Wirth D.F."/>
        </authorList>
    </citation>
    <scope>NUCLEOTIDE SEQUENCE [LARGE SCALE GENOMIC DNA]</scope>
    <source>
        <strain evidence="4">7G8</strain>
    </source>
</reference>
<organism evidence="3 4">
    <name type="scientific">Plasmodium falciparum (isolate 7G8)</name>
    <dbReference type="NCBI Taxonomy" id="57266"/>
    <lineage>
        <taxon>Eukaryota</taxon>
        <taxon>Sar</taxon>
        <taxon>Alveolata</taxon>
        <taxon>Apicomplexa</taxon>
        <taxon>Aconoidasida</taxon>
        <taxon>Haemosporida</taxon>
        <taxon>Plasmodiidae</taxon>
        <taxon>Plasmodium</taxon>
        <taxon>Plasmodium (Laverania)</taxon>
    </lineage>
</organism>
<evidence type="ECO:0000256" key="1">
    <source>
        <dbReference type="SAM" id="MobiDB-lite"/>
    </source>
</evidence>
<name>W7FBD6_PLAF8</name>
<proteinExistence type="predicted"/>
<evidence type="ECO:0000256" key="2">
    <source>
        <dbReference type="SAM" id="Phobius"/>
    </source>
</evidence>
<dbReference type="EMBL" id="KE123629">
    <property type="protein sequence ID" value="EUR68032.1"/>
    <property type="molecule type" value="Genomic_DNA"/>
</dbReference>
<dbReference type="Proteomes" id="UP000030688">
    <property type="component" value="Unassembled WGS sequence"/>
</dbReference>
<feature type="compositionally biased region" description="Acidic residues" evidence="1">
    <location>
        <begin position="193"/>
        <end position="205"/>
    </location>
</feature>
<reference evidence="3 4" key="2">
    <citation type="submission" date="2013-02" db="EMBL/GenBank/DDBJ databases">
        <title>The Genome Sequence of Plasmodium falciparum 7G8.</title>
        <authorList>
            <consortium name="The Broad Institute Genome Sequencing Platform"/>
            <consortium name="The Broad Institute Genome Sequencing Center for Infectious Disease"/>
            <person name="Neafsey D."/>
            <person name="Cheeseman I."/>
            <person name="Volkman S."/>
            <person name="Adams J."/>
            <person name="Walker B."/>
            <person name="Young S.K."/>
            <person name="Zeng Q."/>
            <person name="Gargeya S."/>
            <person name="Fitzgerald M."/>
            <person name="Haas B."/>
            <person name="Abouelleil A."/>
            <person name="Alvarado L."/>
            <person name="Arachchi H.M."/>
            <person name="Berlin A.M."/>
            <person name="Chapman S.B."/>
            <person name="Dewar J."/>
            <person name="Goldberg J."/>
            <person name="Griggs A."/>
            <person name="Gujja S."/>
            <person name="Hansen M."/>
            <person name="Howarth C."/>
            <person name="Imamovic A."/>
            <person name="Larimer J."/>
            <person name="McCowan C."/>
            <person name="Murphy C."/>
            <person name="Neiman D."/>
            <person name="Pearson M."/>
            <person name="Priest M."/>
            <person name="Roberts A."/>
            <person name="Saif S."/>
            <person name="Shea T."/>
            <person name="Sisk P."/>
            <person name="Sykes S."/>
            <person name="Wortman J."/>
            <person name="Nusbaum C."/>
            <person name="Birren B."/>
        </authorList>
    </citation>
    <scope>NUCLEOTIDE SEQUENCE [LARGE SCALE GENOMIC DNA]</scope>
    <source>
        <strain evidence="3 4">7G8</strain>
    </source>
</reference>
<gene>
    <name evidence="3" type="ORF">PFBG_03997</name>
</gene>
<feature type="region of interest" description="Disordered" evidence="1">
    <location>
        <begin position="178"/>
        <end position="228"/>
    </location>
</feature>
<protein>
    <submittedName>
        <fullName evidence="3">Uncharacterized protein</fullName>
    </submittedName>
</protein>
<keyword evidence="2" id="KW-0812">Transmembrane</keyword>
<keyword evidence="2" id="KW-1133">Transmembrane helix</keyword>
<evidence type="ECO:0000313" key="4">
    <source>
        <dbReference type="Proteomes" id="UP000030688"/>
    </source>
</evidence>
<dbReference type="AlphaFoldDB" id="W7FBD6"/>
<sequence length="266" mass="31683">MHIYFLVIILFYIYQKFILMKYLKKKSNVYMFYYIPSAEKQNCITYTLNSLKNISPLKKKKKNFLLLKKRDNENLCIDIYTTFNKKRKKRKKEKKIDQDKLFLFPLPYGNYTHYSNFVVNRKKRKHLENDKREIKNNFLHASSPGHDDGGDDHELVLQEKRKTKKKKKKKCMNYDNMLNDENISDDQNISDENISDENISDENISDENISNDENISDENISDENISNDDNMLNGDNMLNDIDENNSYAFEVMNIVNKKKKILPITE</sequence>
<feature type="transmembrane region" description="Helical" evidence="2">
    <location>
        <begin position="6"/>
        <end position="23"/>
    </location>
</feature>
<evidence type="ECO:0000313" key="3">
    <source>
        <dbReference type="EMBL" id="EUR68032.1"/>
    </source>
</evidence>
<keyword evidence="2" id="KW-0472">Membrane</keyword>